<sequence>MLAWDEEGKGSELLHDMMGLARMKLIFDNGIYRREHSDTAMLVLLDVLIMIDYEPMGELVRELEVEMVASHMKTAFSIPQDGRYAFSGYPSEPFLAEAATRQVYHYLKNDSGFGMARFLRNNLEAGLIDCSRKTEMVVRLLLSEAYMGAVIAEQADEANSRDIPT</sequence>
<keyword evidence="2" id="KW-1185">Reference proteome</keyword>
<dbReference type="OrthoDB" id="107110at2759"/>
<gene>
    <name evidence="1" type="ORF">JVT61DRAFT_14602</name>
</gene>
<proteinExistence type="predicted"/>
<comment type="caution">
    <text evidence="1">The sequence shown here is derived from an EMBL/GenBank/DDBJ whole genome shotgun (WGS) entry which is preliminary data.</text>
</comment>
<dbReference type="Proteomes" id="UP000683000">
    <property type="component" value="Unassembled WGS sequence"/>
</dbReference>
<evidence type="ECO:0000313" key="2">
    <source>
        <dbReference type="Proteomes" id="UP000683000"/>
    </source>
</evidence>
<name>A0A8I2YRN2_9AGAM</name>
<evidence type="ECO:0000313" key="1">
    <source>
        <dbReference type="EMBL" id="KAG6377824.1"/>
    </source>
</evidence>
<organism evidence="1 2">
    <name type="scientific">Boletus reticuloceps</name>
    <dbReference type="NCBI Taxonomy" id="495285"/>
    <lineage>
        <taxon>Eukaryota</taxon>
        <taxon>Fungi</taxon>
        <taxon>Dikarya</taxon>
        <taxon>Basidiomycota</taxon>
        <taxon>Agaricomycotina</taxon>
        <taxon>Agaricomycetes</taxon>
        <taxon>Agaricomycetidae</taxon>
        <taxon>Boletales</taxon>
        <taxon>Boletineae</taxon>
        <taxon>Boletaceae</taxon>
        <taxon>Boletoideae</taxon>
        <taxon>Boletus</taxon>
    </lineage>
</organism>
<dbReference type="PANTHER" id="PTHR33266:SF1">
    <property type="entry name" value="F-BOX DOMAIN-CONTAINING PROTEIN"/>
    <property type="match status" value="1"/>
</dbReference>
<reference evidence="1" key="1">
    <citation type="submission" date="2021-03" db="EMBL/GenBank/DDBJ databases">
        <title>Evolutionary innovations through gain and loss of genes in the ectomycorrhizal Boletales.</title>
        <authorList>
            <person name="Wu G."/>
            <person name="Miyauchi S."/>
            <person name="Morin E."/>
            <person name="Yang Z.-L."/>
            <person name="Xu J."/>
            <person name="Martin F.M."/>
        </authorList>
    </citation>
    <scope>NUCLEOTIDE SEQUENCE</scope>
    <source>
        <strain evidence="1">BR01</strain>
    </source>
</reference>
<dbReference type="AlphaFoldDB" id="A0A8I2YRN2"/>
<protein>
    <submittedName>
        <fullName evidence="1">Uncharacterized protein</fullName>
    </submittedName>
</protein>
<accession>A0A8I2YRN2</accession>
<dbReference type="PANTHER" id="PTHR33266">
    <property type="entry name" value="CHROMOSOME 15, WHOLE GENOME SHOTGUN SEQUENCE"/>
    <property type="match status" value="1"/>
</dbReference>
<dbReference type="EMBL" id="JAGFBS010000008">
    <property type="protein sequence ID" value="KAG6377824.1"/>
    <property type="molecule type" value="Genomic_DNA"/>
</dbReference>